<reference evidence="5 6" key="1">
    <citation type="submission" date="2024-05" db="EMBL/GenBank/DDBJ databases">
        <title>Genome sequencing and assembly of Indian major carp, Cirrhinus mrigala (Hamilton, 1822).</title>
        <authorList>
            <person name="Mohindra V."/>
            <person name="Chowdhury L.M."/>
            <person name="Lal K."/>
            <person name="Jena J.K."/>
        </authorList>
    </citation>
    <scope>NUCLEOTIDE SEQUENCE [LARGE SCALE GENOMIC DNA]</scope>
    <source>
        <strain evidence="5">CM1030</strain>
        <tissue evidence="5">Blood</tissue>
    </source>
</reference>
<dbReference type="AlphaFoldDB" id="A0ABD0QCQ7"/>
<accession>A0ABD0QCQ7</accession>
<feature type="domain" description="Orotidine 5'-phosphate decarboxylase" evidence="4">
    <location>
        <begin position="1"/>
        <end position="36"/>
    </location>
</feature>
<sequence length="52" mass="5660">QYSSPEDVISTKGSDIIIVGRGILASSDRLRAAEEYKTAGWEAYLKKLSQAS</sequence>
<protein>
    <recommendedName>
        <fullName evidence="4">Orotidine 5'-phosphate decarboxylase domain-containing protein</fullName>
    </recommendedName>
</protein>
<comment type="pathway">
    <text evidence="1">Pyrimidine metabolism; UMP biosynthesis via de novo pathway.</text>
</comment>
<evidence type="ECO:0000313" key="5">
    <source>
        <dbReference type="EMBL" id="KAL0184039.1"/>
    </source>
</evidence>
<evidence type="ECO:0000259" key="4">
    <source>
        <dbReference type="Pfam" id="PF00215"/>
    </source>
</evidence>
<dbReference type="GO" id="GO:0016829">
    <property type="term" value="F:lyase activity"/>
    <property type="evidence" value="ECO:0007669"/>
    <property type="project" value="UniProtKB-KW"/>
</dbReference>
<dbReference type="Pfam" id="PF00215">
    <property type="entry name" value="OMPdecase"/>
    <property type="match status" value="1"/>
</dbReference>
<dbReference type="InterPro" id="IPR013785">
    <property type="entry name" value="Aldolase_TIM"/>
</dbReference>
<dbReference type="PANTHER" id="PTHR19278">
    <property type="entry name" value="OROTATE PHOSPHORIBOSYLTRANSFERASE"/>
    <property type="match status" value="1"/>
</dbReference>
<dbReference type="PANTHER" id="PTHR19278:SF9">
    <property type="entry name" value="URIDINE 5'-MONOPHOSPHATE SYNTHASE"/>
    <property type="match status" value="1"/>
</dbReference>
<evidence type="ECO:0000256" key="3">
    <source>
        <dbReference type="ARBA" id="ARBA00023239"/>
    </source>
</evidence>
<dbReference type="Gene3D" id="3.20.20.70">
    <property type="entry name" value="Aldolase class I"/>
    <property type="match status" value="1"/>
</dbReference>
<keyword evidence="2" id="KW-0665">Pyrimidine biosynthesis</keyword>
<dbReference type="SUPFAM" id="SSF51366">
    <property type="entry name" value="Ribulose-phoshate binding barrel"/>
    <property type="match status" value="1"/>
</dbReference>
<dbReference type="EMBL" id="JAMKFB020000009">
    <property type="protein sequence ID" value="KAL0184039.1"/>
    <property type="molecule type" value="Genomic_DNA"/>
</dbReference>
<organism evidence="5 6">
    <name type="scientific">Cirrhinus mrigala</name>
    <name type="common">Mrigala</name>
    <dbReference type="NCBI Taxonomy" id="683832"/>
    <lineage>
        <taxon>Eukaryota</taxon>
        <taxon>Metazoa</taxon>
        <taxon>Chordata</taxon>
        <taxon>Craniata</taxon>
        <taxon>Vertebrata</taxon>
        <taxon>Euteleostomi</taxon>
        <taxon>Actinopterygii</taxon>
        <taxon>Neopterygii</taxon>
        <taxon>Teleostei</taxon>
        <taxon>Ostariophysi</taxon>
        <taxon>Cypriniformes</taxon>
        <taxon>Cyprinidae</taxon>
        <taxon>Labeoninae</taxon>
        <taxon>Labeonini</taxon>
        <taxon>Cirrhinus</taxon>
    </lineage>
</organism>
<evidence type="ECO:0000313" key="6">
    <source>
        <dbReference type="Proteomes" id="UP001529510"/>
    </source>
</evidence>
<gene>
    <name evidence="5" type="ORF">M9458_019735</name>
</gene>
<dbReference type="InterPro" id="IPR011060">
    <property type="entry name" value="RibuloseP-bd_barrel"/>
</dbReference>
<dbReference type="GO" id="GO:0006221">
    <property type="term" value="P:pyrimidine nucleotide biosynthetic process"/>
    <property type="evidence" value="ECO:0007669"/>
    <property type="project" value="UniProtKB-KW"/>
</dbReference>
<feature type="non-terminal residue" evidence="5">
    <location>
        <position position="1"/>
    </location>
</feature>
<comment type="caution">
    <text evidence="5">The sequence shown here is derived from an EMBL/GenBank/DDBJ whole genome shotgun (WGS) entry which is preliminary data.</text>
</comment>
<dbReference type="InterPro" id="IPR001754">
    <property type="entry name" value="OMPdeCOase_dom"/>
</dbReference>
<name>A0ABD0QCQ7_CIRMR</name>
<dbReference type="Proteomes" id="UP001529510">
    <property type="component" value="Unassembled WGS sequence"/>
</dbReference>
<keyword evidence="3" id="KW-0456">Lyase</keyword>
<keyword evidence="6" id="KW-1185">Reference proteome</keyword>
<proteinExistence type="predicted"/>
<evidence type="ECO:0000256" key="1">
    <source>
        <dbReference type="ARBA" id="ARBA00004725"/>
    </source>
</evidence>
<evidence type="ECO:0000256" key="2">
    <source>
        <dbReference type="ARBA" id="ARBA00022975"/>
    </source>
</evidence>